<dbReference type="GO" id="GO:0006075">
    <property type="term" value="P:(1-&gt;3)-beta-D-glucan biosynthetic process"/>
    <property type="evidence" value="ECO:0007669"/>
    <property type="project" value="InterPro"/>
</dbReference>
<feature type="region of interest" description="Disordered" evidence="1">
    <location>
        <begin position="580"/>
        <end position="612"/>
    </location>
</feature>
<feature type="transmembrane region" description="Helical" evidence="2">
    <location>
        <begin position="671"/>
        <end position="689"/>
    </location>
</feature>
<evidence type="ECO:0000256" key="1">
    <source>
        <dbReference type="SAM" id="MobiDB-lite"/>
    </source>
</evidence>
<dbReference type="PANTHER" id="PTHR12741">
    <property type="entry name" value="LYST-INTERACTING PROTEIN LIP5 DOPAMINE RESPONSIVE PROTEIN DRG-1"/>
    <property type="match status" value="1"/>
</dbReference>
<feature type="transmembrane region" description="Helical" evidence="2">
    <location>
        <begin position="732"/>
        <end position="755"/>
    </location>
</feature>
<protein>
    <recommendedName>
        <fullName evidence="3">Glycosyl transferase 48 domain-containing protein</fullName>
    </recommendedName>
</protein>
<dbReference type="InterPro" id="IPR003440">
    <property type="entry name" value="Glyco_trans_48_dom"/>
</dbReference>
<feature type="region of interest" description="Disordered" evidence="1">
    <location>
        <begin position="2421"/>
        <end position="2459"/>
    </location>
</feature>
<feature type="transmembrane region" description="Helical" evidence="2">
    <location>
        <begin position="2043"/>
        <end position="2061"/>
    </location>
</feature>
<feature type="transmembrane region" description="Helical" evidence="2">
    <location>
        <begin position="2283"/>
        <end position="2308"/>
    </location>
</feature>
<dbReference type="GO" id="GO:0000148">
    <property type="term" value="C:1,3-beta-D-glucan synthase complex"/>
    <property type="evidence" value="ECO:0007669"/>
    <property type="project" value="InterPro"/>
</dbReference>
<accession>D8TJY3</accession>
<feature type="region of interest" description="Disordered" evidence="1">
    <location>
        <begin position="1327"/>
        <end position="1349"/>
    </location>
</feature>
<dbReference type="KEGG" id="vcn:VOLCADRAFT_87013"/>
<dbReference type="RefSeq" id="XP_002946743.1">
    <property type="nucleotide sequence ID" value="XM_002946697.1"/>
</dbReference>
<keyword evidence="2" id="KW-0472">Membrane</keyword>
<feature type="region of interest" description="Disordered" evidence="1">
    <location>
        <begin position="1"/>
        <end position="45"/>
    </location>
</feature>
<reference evidence="4 5" key="1">
    <citation type="journal article" date="2010" name="Science">
        <title>Genomic analysis of organismal complexity in the multicellular green alga Volvox carteri.</title>
        <authorList>
            <person name="Prochnik S.E."/>
            <person name="Umen J."/>
            <person name="Nedelcu A.M."/>
            <person name="Hallmann A."/>
            <person name="Miller S.M."/>
            <person name="Nishii I."/>
            <person name="Ferris P."/>
            <person name="Kuo A."/>
            <person name="Mitros T."/>
            <person name="Fritz-Laylin L.K."/>
            <person name="Hellsten U."/>
            <person name="Chapman J."/>
            <person name="Simakov O."/>
            <person name="Rensing S.A."/>
            <person name="Terry A."/>
            <person name="Pangilinan J."/>
            <person name="Kapitonov V."/>
            <person name="Jurka J."/>
            <person name="Salamov A."/>
            <person name="Shapiro H."/>
            <person name="Schmutz J."/>
            <person name="Grimwood J."/>
            <person name="Lindquist E."/>
            <person name="Lucas S."/>
            <person name="Grigoriev I.V."/>
            <person name="Schmitt R."/>
            <person name="Kirk D."/>
            <person name="Rokhsar D.S."/>
        </authorList>
    </citation>
    <scope>NUCLEOTIDE SEQUENCE [LARGE SCALE GENOMIC DNA]</scope>
    <source>
        <strain evidence="5">f. Nagariensis / Eve</strain>
    </source>
</reference>
<dbReference type="Pfam" id="PF02364">
    <property type="entry name" value="Glucan_synthase"/>
    <property type="match status" value="2"/>
</dbReference>
<name>D8TJY3_VOLCA</name>
<feature type="region of interest" description="Disordered" evidence="1">
    <location>
        <begin position="1256"/>
        <end position="1289"/>
    </location>
</feature>
<feature type="transmembrane region" description="Helical" evidence="2">
    <location>
        <begin position="2314"/>
        <end position="2332"/>
    </location>
</feature>
<feature type="compositionally biased region" description="Polar residues" evidence="1">
    <location>
        <begin position="69"/>
        <end position="86"/>
    </location>
</feature>
<dbReference type="GeneID" id="9624646"/>
<feature type="compositionally biased region" description="Polar residues" evidence="1">
    <location>
        <begin position="22"/>
        <end position="44"/>
    </location>
</feature>
<dbReference type="OrthoDB" id="1880850at2759"/>
<feature type="compositionally biased region" description="Polar residues" evidence="1">
    <location>
        <begin position="1084"/>
        <end position="1097"/>
    </location>
</feature>
<feature type="domain" description="Glycosyl transferase 48" evidence="3">
    <location>
        <begin position="1462"/>
        <end position="1960"/>
    </location>
</feature>
<gene>
    <name evidence="4" type="ORF">VOLCADRAFT_87013</name>
</gene>
<feature type="compositionally biased region" description="Low complexity" evidence="1">
    <location>
        <begin position="587"/>
        <end position="605"/>
    </location>
</feature>
<feature type="compositionally biased region" description="Low complexity" evidence="1">
    <location>
        <begin position="1335"/>
        <end position="1349"/>
    </location>
</feature>
<keyword evidence="2" id="KW-1133">Transmembrane helix</keyword>
<feature type="transmembrane region" description="Helical" evidence="2">
    <location>
        <begin position="2353"/>
        <end position="2378"/>
    </location>
</feature>
<feature type="transmembrane region" description="Helical" evidence="2">
    <location>
        <begin position="633"/>
        <end position="656"/>
    </location>
</feature>
<dbReference type="Proteomes" id="UP000001058">
    <property type="component" value="Unassembled WGS sequence"/>
</dbReference>
<sequence length="2459" mass="264557">MDRSQDSRQQAMRDSGPESDVRWTSTAPLDASSPSLELNITPQANPLPDSLRNLELAYGHLSPLRPKNPITTRAASSDDSGNTSRNPGPALYDRSSSGAQHQPLHANSLASSPLPPCYPRPPMLDTPASVARRPLCDLIHNTVWAVARAYGFQAFNACDPASSPGTSDSSPGPQWMAATAFLAADHLEALLLDVLSSRRDAADHEVVQLLLSELALYFLLYSEAANLRHTPELMWFLFWAAIHSPAMEHLWREGLHPEQALSNARQRRLTMRNALHAQLRAAQERLGHDPTACYPDRCGQVAVQLASQLPDLISVLGLPPRQYNDSSDIASTSTSASTASTSSDLSLPCPASRQLFVDLACYGDGGFWTDVLVSPLFTVLAFEVDLMASSGQEVAHRLGYDDVNESMCRRDVVGKLLATLGVSKEAAAAGQVHGVLDALTQLGYPPAVSSDTGNSAVTAAGGAVSRDPRRFDPVLAASVWSDSVFIKTHRERRSWAALLRAFYRVYSLQLVMMHATMAVAFAPGSLRALSSAVLTHAVVAALERTANWWLTRGTRDPLRAAMARESWTSAPVEQINQKRATDEEMGAADGKNKNASAAAAPSTLSRRSRLSDDGAVETRMELRRRTVVDGSPVWGGVFGWLEWVLVAVAMLGLFALQHMGPAPLQDMARSYWPLAAAGYTAVVVVHGLITTRDGYTLSLSSALRLPAIFRASSQRATPSSWLHRPMAVGWRAALLTALFWIQVLGVKVAFDYFVIMKPMAGQVRHILRRNWLACPGKQTHYRLFGMQLPIRCLDGDWLLVALRVAPFVLVCLVDTQIFYQLMLMVWGLVYGLVSINLGIAGSWEGLRSEFHRAPLRWWARCMSGTANNVALAAAAAMARRRRRQGLIGGSGFAACLDKEDEDKNVYDGGLPYLKGFESYSANNGRMIGSSVSDQESGPLLGGACLDSCPRTEQPTTQRTSPREPPPAAAPDNGDGASEASSFFTSASDQKGKSKSKGRHAAAAELVAMLAGQSEEQLAQWMAFAAAWDEVVEDLRSCDLISDREKSNLLFTRLPAAATSMLVATAATTAAGSNTDVASPPIPSSPGSVAGSDQSRSSGGNFITARPLRPFLLPAFFYSGQIQRVVDTGAASPSQQLVLAELRSLLVWLGCQLRLLDGPQAAALLTAACCPAVLDTAHSRSREKGLAALRSLVASMQAMTEPPPCLDTGKGRGNRGAADVEGWRRSLYSEAAAALDGVLAAVEVEARAVLKAHLGAAKGKKTAATSNSNGNSNVPPAQGHSSQGLDGATADPQSKAVALLEAVSALRMDLAGRPERLSAALALLHPENGGSAKSCPSSPTPTSTPTSTSSLSLVSVDLPLLVRVLSTASKMLNLSSAAAQPTGSEARRILGFFITSLANRQLSKPCPVACMTSWTVLTPLYAEDVLFPLEAGQVAEALGLESIRPSGSRSCHPASLLPDLLSETEEHVSLMAYIRSLYPKDWDNFKERLGAGLGGLDLSVATEADFMDGGPLAEHALSLQLWASYRGQLLARTVRGMAAYERALRVLAAVESPRPPGKSPREHAAEIEDCVASKFTHVVASQLYGHNRRSSNLRERWLAESTDLLLEAFPYLRVSYVDTVPVDKRLTAALVAGGALAPPPSHQYAVLIRGRRSLGEAASAGGSGWGRTEELYRVRLPYNRYSKRGIILGEGKPENQNHAAIFCFGEALQTIDMNQDNTLAEALKMRNLLGELAPDRDTRAAKRAMVALQAAVDGSNVGDGASGSLPAAADLRQLLSDLRSVERPVAVVGFREWVFSDKAGALGSFAASSEFAFSTMVQRTMAYPANVRLHYGHPDAFNKLFVMTRGGVAKATRQLHVSEDIFGGMNHSLRGGRIKFREYVSCGKGRDMGFDSINAFESKISSGFGEVALSRDLLRMATRVDLWRCLHLYHSLAGNYFNTWLVMGSVYAQVYAVLFFSLAGAAVHRYVTYYPSPPVPPPARAPMPPPAGRPGAATSAIAPPPPPLLVHDSYAYDTIRVEHMLQMGLLLLLPYLAEIALEHGLLRGLLAALGQVVSGSFTFFIFKQQTTTTALHRSMLYGGATYIATGRGFSITSSSFIKLFANYGRSHISLGFELGAMAVAVAATLDCSSCSYAGLTWGTWLAALSLVLAPCWFNPMAFSPAKVKRDMHAWAAWLRGEADRELGCTWHQWNRLQLSDSRDDGGTQTDRWLNVLQNVALRVVPPALLALAAASRLDLRLEKLPALLGPLRSAWLLFLVASALLWGTLAAAISTARRSSDVSDQRRWRLWVFWVGTLSSLAVAVFLFGLAHWYSGNGVANLFVILYANANLLLALHRAVEHLAPRSPSSRRLVDGGYWLMDCSLGWLLLGLLGALSLVGVVARVQTTMLFNVTFARSVRRGSLVKTIGMSKAERRQKEAVLGMMMGQEGPGSSSSSSMGAEGREGGDGIGQGTKAGRAQLQRA</sequence>
<evidence type="ECO:0000256" key="2">
    <source>
        <dbReference type="SAM" id="Phobius"/>
    </source>
</evidence>
<dbReference type="EMBL" id="GL378325">
    <property type="protein sequence ID" value="EFJ51969.1"/>
    <property type="molecule type" value="Genomic_DNA"/>
</dbReference>
<dbReference type="PANTHER" id="PTHR12741:SF48">
    <property type="entry name" value="1,3-BETA-GLUCAN SYNTHASE COMPONENT FKS1-RELATED"/>
    <property type="match status" value="1"/>
</dbReference>
<keyword evidence="5" id="KW-1185">Reference proteome</keyword>
<evidence type="ECO:0000259" key="3">
    <source>
        <dbReference type="Pfam" id="PF02364"/>
    </source>
</evidence>
<dbReference type="FunCoup" id="D8TJY3">
    <property type="interactions" value="1434"/>
</dbReference>
<feature type="compositionally biased region" description="Low complexity" evidence="1">
    <location>
        <begin position="976"/>
        <end position="987"/>
    </location>
</feature>
<dbReference type="InParanoid" id="D8TJY3"/>
<organism evidence="5">
    <name type="scientific">Volvox carteri f. nagariensis</name>
    <dbReference type="NCBI Taxonomy" id="3068"/>
    <lineage>
        <taxon>Eukaryota</taxon>
        <taxon>Viridiplantae</taxon>
        <taxon>Chlorophyta</taxon>
        <taxon>core chlorophytes</taxon>
        <taxon>Chlorophyceae</taxon>
        <taxon>CS clade</taxon>
        <taxon>Chlamydomonadales</taxon>
        <taxon>Volvocaceae</taxon>
        <taxon>Volvox</taxon>
    </lineage>
</organism>
<feature type="compositionally biased region" description="Low complexity" evidence="1">
    <location>
        <begin position="1256"/>
        <end position="1272"/>
    </location>
</feature>
<keyword evidence="2" id="KW-0812">Transmembrane</keyword>
<evidence type="ECO:0000313" key="5">
    <source>
        <dbReference type="Proteomes" id="UP000001058"/>
    </source>
</evidence>
<feature type="transmembrane region" description="Helical" evidence="2">
    <location>
        <begin position="2249"/>
        <end position="2271"/>
    </location>
</feature>
<feature type="region of interest" description="Disordered" evidence="1">
    <location>
        <begin position="1072"/>
        <end position="1097"/>
    </location>
</feature>
<feature type="region of interest" description="Disordered" evidence="1">
    <location>
        <begin position="325"/>
        <end position="346"/>
    </location>
</feature>
<feature type="transmembrane region" description="Helical" evidence="2">
    <location>
        <begin position="2136"/>
        <end position="2157"/>
    </location>
</feature>
<feature type="transmembrane region" description="Helical" evidence="2">
    <location>
        <begin position="2081"/>
        <end position="2100"/>
    </location>
</feature>
<feature type="compositionally biased region" description="Polar residues" evidence="1">
    <location>
        <begin position="950"/>
        <end position="959"/>
    </location>
</feature>
<dbReference type="GO" id="GO:0003843">
    <property type="term" value="F:1,3-beta-D-glucan synthase activity"/>
    <property type="evidence" value="ECO:0007669"/>
    <property type="project" value="InterPro"/>
</dbReference>
<feature type="compositionally biased region" description="Low complexity" evidence="1">
    <location>
        <begin position="2421"/>
        <end position="2436"/>
    </location>
</feature>
<proteinExistence type="predicted"/>
<feature type="domain" description="Glycosyl transferase 48" evidence="3">
    <location>
        <begin position="2026"/>
        <end position="2192"/>
    </location>
</feature>
<feature type="transmembrane region" description="Helical" evidence="2">
    <location>
        <begin position="821"/>
        <end position="843"/>
    </location>
</feature>
<dbReference type="eggNOG" id="KOG0916">
    <property type="taxonomic scope" value="Eukaryota"/>
</dbReference>
<evidence type="ECO:0000313" key="4">
    <source>
        <dbReference type="EMBL" id="EFJ51969.1"/>
    </source>
</evidence>
<feature type="region of interest" description="Disordered" evidence="1">
    <location>
        <begin position="62"/>
        <end position="113"/>
    </location>
</feature>
<feature type="region of interest" description="Disordered" evidence="1">
    <location>
        <begin position="942"/>
        <end position="996"/>
    </location>
</feature>
<dbReference type="GO" id="GO:0005886">
    <property type="term" value="C:plasma membrane"/>
    <property type="evidence" value="ECO:0007669"/>
    <property type="project" value="TreeGrafter"/>
</dbReference>